<feature type="domain" description="Methyl-accepting transducer" evidence="12">
    <location>
        <begin position="269"/>
        <end position="498"/>
    </location>
</feature>
<keyword evidence="5 11" id="KW-1133">Transmembrane helix</keyword>
<evidence type="ECO:0000256" key="3">
    <source>
        <dbReference type="ARBA" id="ARBA00022481"/>
    </source>
</evidence>
<evidence type="ECO:0000313" key="14">
    <source>
        <dbReference type="EMBL" id="NML14847.1"/>
    </source>
</evidence>
<dbReference type="PANTHER" id="PTHR43531">
    <property type="entry name" value="PROTEIN ICFG"/>
    <property type="match status" value="1"/>
</dbReference>
<keyword evidence="9" id="KW-0175">Coiled coil</keyword>
<dbReference type="CDD" id="cd06225">
    <property type="entry name" value="HAMP"/>
    <property type="match status" value="1"/>
</dbReference>
<dbReference type="InterPro" id="IPR003660">
    <property type="entry name" value="HAMP_dom"/>
</dbReference>
<evidence type="ECO:0000256" key="4">
    <source>
        <dbReference type="ARBA" id="ARBA00022692"/>
    </source>
</evidence>
<dbReference type="RefSeq" id="WP_169159758.1">
    <property type="nucleotide sequence ID" value="NZ_JABBFW010000004.1"/>
</dbReference>
<dbReference type="Gene3D" id="3.30.450.20">
    <property type="entry name" value="PAS domain"/>
    <property type="match status" value="1"/>
</dbReference>
<feature type="compositionally biased region" description="Pro residues" evidence="10">
    <location>
        <begin position="558"/>
        <end position="568"/>
    </location>
</feature>
<evidence type="ECO:0000259" key="12">
    <source>
        <dbReference type="PROSITE" id="PS50111"/>
    </source>
</evidence>
<dbReference type="PROSITE" id="PS50885">
    <property type="entry name" value="HAMP"/>
    <property type="match status" value="1"/>
</dbReference>
<dbReference type="SUPFAM" id="SSF58104">
    <property type="entry name" value="Methyl-accepting chemotaxis protein (MCP) signaling domain"/>
    <property type="match status" value="1"/>
</dbReference>
<dbReference type="FunFam" id="1.10.287.950:FF:000001">
    <property type="entry name" value="Methyl-accepting chemotaxis sensory transducer"/>
    <property type="match status" value="1"/>
</dbReference>
<comment type="subcellular location">
    <subcellularLocation>
        <location evidence="1">Cell membrane</location>
        <topology evidence="1">Multi-pass membrane protein</topology>
    </subcellularLocation>
</comment>
<evidence type="ECO:0000256" key="6">
    <source>
        <dbReference type="ARBA" id="ARBA00023136"/>
    </source>
</evidence>
<gene>
    <name evidence="14" type="ORF">HHL10_07650</name>
</gene>
<dbReference type="GO" id="GO:0005886">
    <property type="term" value="C:plasma membrane"/>
    <property type="evidence" value="ECO:0007669"/>
    <property type="project" value="UniProtKB-SubCell"/>
</dbReference>
<evidence type="ECO:0000256" key="2">
    <source>
        <dbReference type="ARBA" id="ARBA00022475"/>
    </source>
</evidence>
<evidence type="ECO:0000256" key="5">
    <source>
        <dbReference type="ARBA" id="ARBA00022989"/>
    </source>
</evidence>
<dbReference type="PROSITE" id="PS50111">
    <property type="entry name" value="CHEMOTAXIS_TRANSDUC_2"/>
    <property type="match status" value="1"/>
</dbReference>
<keyword evidence="8" id="KW-0807">Transducer</keyword>
<evidence type="ECO:0000259" key="13">
    <source>
        <dbReference type="PROSITE" id="PS50885"/>
    </source>
</evidence>
<feature type="coiled-coil region" evidence="9">
    <location>
        <begin position="487"/>
        <end position="514"/>
    </location>
</feature>
<dbReference type="EMBL" id="JABBFW010000004">
    <property type="protein sequence ID" value="NML14847.1"/>
    <property type="molecule type" value="Genomic_DNA"/>
</dbReference>
<comment type="caution">
    <text evidence="14">The sequence shown here is derived from an EMBL/GenBank/DDBJ whole genome shotgun (WGS) entry which is preliminary data.</text>
</comment>
<protein>
    <submittedName>
        <fullName evidence="14">HAMP domain-containing protein</fullName>
    </submittedName>
</protein>
<keyword evidence="6 11" id="KW-0472">Membrane</keyword>
<evidence type="ECO:0000256" key="7">
    <source>
        <dbReference type="ARBA" id="ARBA00029447"/>
    </source>
</evidence>
<evidence type="ECO:0000256" key="9">
    <source>
        <dbReference type="SAM" id="Coils"/>
    </source>
</evidence>
<comment type="similarity">
    <text evidence="7">Belongs to the methyl-accepting chemotaxis (MCP) protein family.</text>
</comment>
<sequence length="581" mass="61164">MSKVVLSLAARLRLMALAVTLALLGLGAYTGVAFHDAALDLRLGATRAVVQQSLSIAQRWQEQEATGKVSRAQAQQHAMDEIRAIRYDGKEYVWINDMVARMVAHPIKPELEGKDMSQTQDPDGKRLFMEFVETVKRNGSGYVDYLWPKPGEQANSPKRSYVAGFAPWNWVIGSGVYTDEVRAAAWRFAAVSLATALVVGLVVLAFVQRMANGLQRRLDNAQQALQAIAGGDLTRPVSAGRADEIGRLLQALERMRQDLGRMVAQVRAGSDGIGGACAQIASGNADLASRTEQAASELQRSAASMQQLAGGVQASAESATSAHALAAGAADVAQRGGEVVHRVVATMDEIQAGSRRIAEITGTIDGIAFQTNILALNAAVEAARAGEAGRGFAVVAGEVRALAQRSAAAAREIKDLIGGSVDKVEAGSRLVTEAGGTMDEIVSQVRRVAQLIGDVGVSLQQQAEGIAQARDAVGQLDTHTQQNASLVEETAAAAQHLREQAQRLESAAAVFRLEGMEHLPAVRTDARTQAAALIGRVAVRAAPPSSLQPRPQSKAAPAPKPAAAPSPAPAASGDDGEWEQF</sequence>
<accession>A0A848F443</accession>
<keyword evidence="15" id="KW-1185">Reference proteome</keyword>
<name>A0A848F443_9BURK</name>
<dbReference type="SMART" id="SM00283">
    <property type="entry name" value="MA"/>
    <property type="match status" value="1"/>
</dbReference>
<evidence type="ECO:0000256" key="10">
    <source>
        <dbReference type="SAM" id="MobiDB-lite"/>
    </source>
</evidence>
<dbReference type="Pfam" id="PF00015">
    <property type="entry name" value="MCPsignal"/>
    <property type="match status" value="1"/>
</dbReference>
<evidence type="ECO:0000256" key="8">
    <source>
        <dbReference type="PROSITE-ProRule" id="PRU00284"/>
    </source>
</evidence>
<dbReference type="Proteomes" id="UP000574067">
    <property type="component" value="Unassembled WGS sequence"/>
</dbReference>
<keyword evidence="3" id="KW-0488">Methylation</keyword>
<dbReference type="InterPro" id="IPR033480">
    <property type="entry name" value="sCache_2"/>
</dbReference>
<dbReference type="Gene3D" id="1.10.287.950">
    <property type="entry name" value="Methyl-accepting chemotaxis protein"/>
    <property type="match status" value="1"/>
</dbReference>
<dbReference type="SMART" id="SM01049">
    <property type="entry name" value="Cache_2"/>
    <property type="match status" value="1"/>
</dbReference>
<feature type="region of interest" description="Disordered" evidence="10">
    <location>
        <begin position="540"/>
        <end position="581"/>
    </location>
</feature>
<dbReference type="GO" id="GO:0006935">
    <property type="term" value="P:chemotaxis"/>
    <property type="evidence" value="ECO:0007669"/>
    <property type="project" value="TreeGrafter"/>
</dbReference>
<feature type="domain" description="HAMP" evidence="13">
    <location>
        <begin position="212"/>
        <end position="264"/>
    </location>
</feature>
<dbReference type="Pfam" id="PF00672">
    <property type="entry name" value="HAMP"/>
    <property type="match status" value="1"/>
</dbReference>
<feature type="transmembrane region" description="Helical" evidence="11">
    <location>
        <begin position="184"/>
        <end position="207"/>
    </location>
</feature>
<dbReference type="GO" id="GO:0007165">
    <property type="term" value="P:signal transduction"/>
    <property type="evidence" value="ECO:0007669"/>
    <property type="project" value="UniProtKB-KW"/>
</dbReference>
<evidence type="ECO:0000313" key="15">
    <source>
        <dbReference type="Proteomes" id="UP000574067"/>
    </source>
</evidence>
<dbReference type="Pfam" id="PF17200">
    <property type="entry name" value="sCache_2"/>
    <property type="match status" value="1"/>
</dbReference>
<evidence type="ECO:0000256" key="11">
    <source>
        <dbReference type="SAM" id="Phobius"/>
    </source>
</evidence>
<keyword evidence="4 11" id="KW-0812">Transmembrane</keyword>
<dbReference type="GO" id="GO:0004888">
    <property type="term" value="F:transmembrane signaling receptor activity"/>
    <property type="evidence" value="ECO:0007669"/>
    <property type="project" value="TreeGrafter"/>
</dbReference>
<dbReference type="SMART" id="SM00304">
    <property type="entry name" value="HAMP"/>
    <property type="match status" value="1"/>
</dbReference>
<organism evidence="14 15">
    <name type="scientific">Azohydromonas caseinilytica</name>
    <dbReference type="NCBI Taxonomy" id="2728836"/>
    <lineage>
        <taxon>Bacteria</taxon>
        <taxon>Pseudomonadati</taxon>
        <taxon>Pseudomonadota</taxon>
        <taxon>Betaproteobacteria</taxon>
        <taxon>Burkholderiales</taxon>
        <taxon>Sphaerotilaceae</taxon>
        <taxon>Azohydromonas</taxon>
    </lineage>
</organism>
<dbReference type="InterPro" id="IPR051310">
    <property type="entry name" value="MCP_chemotaxis"/>
</dbReference>
<dbReference type="InterPro" id="IPR004089">
    <property type="entry name" value="MCPsignal_dom"/>
</dbReference>
<dbReference type="PANTHER" id="PTHR43531:SF14">
    <property type="entry name" value="METHYL-ACCEPTING CHEMOTAXIS PROTEIN I-RELATED"/>
    <property type="match status" value="1"/>
</dbReference>
<keyword evidence="2" id="KW-1003">Cell membrane</keyword>
<dbReference type="AlphaFoldDB" id="A0A848F443"/>
<evidence type="ECO:0000256" key="1">
    <source>
        <dbReference type="ARBA" id="ARBA00004651"/>
    </source>
</evidence>
<reference evidence="14 15" key="1">
    <citation type="submission" date="2020-04" db="EMBL/GenBank/DDBJ databases">
        <title>Azohydromonas sp. isolated from soil.</title>
        <authorList>
            <person name="Dahal R.H."/>
        </authorList>
    </citation>
    <scope>NUCLEOTIDE SEQUENCE [LARGE SCALE GENOMIC DNA]</scope>
    <source>
        <strain evidence="14 15">G-1-1-14</strain>
    </source>
</reference>
<proteinExistence type="inferred from homology"/>